<gene>
    <name evidence="1" type="ORF">D1781_15545</name>
</gene>
<protein>
    <submittedName>
        <fullName evidence="1">Right-handed parallel beta-helix repeat-containing protein</fullName>
    </submittedName>
</protein>
<dbReference type="EMBL" id="QXTG01000002">
    <property type="protein sequence ID" value="RIX28800.1"/>
    <property type="molecule type" value="Genomic_DNA"/>
</dbReference>
<proteinExistence type="predicted"/>
<keyword evidence="2" id="KW-1185">Reference proteome</keyword>
<dbReference type="InterPro" id="IPR012334">
    <property type="entry name" value="Pectin_lyas_fold"/>
</dbReference>
<evidence type="ECO:0000313" key="1">
    <source>
        <dbReference type="EMBL" id="RIX28800.1"/>
    </source>
</evidence>
<dbReference type="AlphaFoldDB" id="A0A3A1TYG3"/>
<dbReference type="OrthoDB" id="5124083at2"/>
<comment type="caution">
    <text evidence="1">The sequence shown here is derived from an EMBL/GenBank/DDBJ whole genome shotgun (WGS) entry which is preliminary data.</text>
</comment>
<dbReference type="Proteomes" id="UP000265742">
    <property type="component" value="Unassembled WGS sequence"/>
</dbReference>
<dbReference type="Gene3D" id="2.160.20.10">
    <property type="entry name" value="Single-stranded right-handed beta-helix, Pectin lyase-like"/>
    <property type="match status" value="1"/>
</dbReference>
<name>A0A3A1TYG3_9MICO</name>
<accession>A0A3A1TYG3</accession>
<evidence type="ECO:0000313" key="2">
    <source>
        <dbReference type="Proteomes" id="UP000265742"/>
    </source>
</evidence>
<organism evidence="1 2">
    <name type="scientific">Amnibacterium setariae</name>
    <dbReference type="NCBI Taxonomy" id="2306585"/>
    <lineage>
        <taxon>Bacteria</taxon>
        <taxon>Bacillati</taxon>
        <taxon>Actinomycetota</taxon>
        <taxon>Actinomycetes</taxon>
        <taxon>Micrococcales</taxon>
        <taxon>Microbacteriaceae</taxon>
        <taxon>Amnibacterium</taxon>
    </lineage>
</organism>
<dbReference type="SUPFAM" id="SSF51126">
    <property type="entry name" value="Pectin lyase-like"/>
    <property type="match status" value="1"/>
</dbReference>
<dbReference type="InterPro" id="IPR011050">
    <property type="entry name" value="Pectin_lyase_fold/virulence"/>
</dbReference>
<dbReference type="RefSeq" id="WP_119483109.1">
    <property type="nucleotide sequence ID" value="NZ_QXTG01000002.1"/>
</dbReference>
<reference evidence="2" key="1">
    <citation type="submission" date="2018-09" db="EMBL/GenBank/DDBJ databases">
        <authorList>
            <person name="Kim I."/>
        </authorList>
    </citation>
    <scope>NUCLEOTIDE SEQUENCE [LARGE SCALE GENOMIC DNA]</scope>
    <source>
        <strain evidence="2">DD4a</strain>
    </source>
</reference>
<sequence length="305" mass="33173">MSYGALPSSKAFTDRVASAQGRIVDIGRRTISVRNFTPAEGTVDGGVLGPAAAGLVGRGRRASVIQVRAHSSTRARSIPKRFPHTNQLSVLRVTGAARVLEGFTVRGTAQGHLYNGLRIDRVRNLRASRLRVEHIPGDDGAPPGETFGINDYRTVGSRWSHVVVDGDGVGASGFGVNGSKGLVACDVTATRNTAGMGFAFWQSSDVRLVDCRAIDNGFSGFNFERSTGRTVLVRPQASGNKYGMRIASDRSSARFVIVDPVMTNGVWTVTMPRRWYGTWNHQRRSDITLIVHGRSRPDLLRFETY</sequence>